<organism evidence="3 4">
    <name type="scientific">Paractinoplanes toevensis</name>
    <dbReference type="NCBI Taxonomy" id="571911"/>
    <lineage>
        <taxon>Bacteria</taxon>
        <taxon>Bacillati</taxon>
        <taxon>Actinomycetota</taxon>
        <taxon>Actinomycetes</taxon>
        <taxon>Micromonosporales</taxon>
        <taxon>Micromonosporaceae</taxon>
        <taxon>Paractinoplanes</taxon>
    </lineage>
</organism>
<evidence type="ECO:0008006" key="5">
    <source>
        <dbReference type="Google" id="ProtNLM"/>
    </source>
</evidence>
<comment type="caution">
    <text evidence="3">The sequence shown here is derived from an EMBL/GenBank/DDBJ whole genome shotgun (WGS) entry which is preliminary data.</text>
</comment>
<feature type="transmembrane region" description="Helical" evidence="2">
    <location>
        <begin position="226"/>
        <end position="248"/>
    </location>
</feature>
<keyword evidence="2" id="KW-1133">Transmembrane helix</keyword>
<sequence>MRMALVASGILCLGMCMVLVTPIFAAISAGNVRLARRLRRTPPTPIGTWSGRNGFVTVEAVVEHGTAGPQIGPLSGEACAWYEMTLTLVRRSSEAGNHYSEAGTTPAPPVLTDGTGSVTIHQRLLTDRWGSPQSYQAPSVCDETSESYHRGDERPSWVTEGMAKSLGIGESLLMTEVRLPRGREVFAMGRVAGGVLRPGRGARIIKGTWAGLITETEDDLSLMAKAIPVFVVVGSIVGVGGFGLLLLVTG</sequence>
<evidence type="ECO:0000256" key="2">
    <source>
        <dbReference type="SAM" id="Phobius"/>
    </source>
</evidence>
<keyword evidence="4" id="KW-1185">Reference proteome</keyword>
<dbReference type="EMBL" id="BOQN01000001">
    <property type="protein sequence ID" value="GIM88215.1"/>
    <property type="molecule type" value="Genomic_DNA"/>
</dbReference>
<reference evidence="3 4" key="1">
    <citation type="submission" date="2021-03" db="EMBL/GenBank/DDBJ databases">
        <title>Whole genome shotgun sequence of Actinoplanes toevensis NBRC 105298.</title>
        <authorList>
            <person name="Komaki H."/>
            <person name="Tamura T."/>
        </authorList>
    </citation>
    <scope>NUCLEOTIDE SEQUENCE [LARGE SCALE GENOMIC DNA]</scope>
    <source>
        <strain evidence="3 4">NBRC 105298</strain>
    </source>
</reference>
<gene>
    <name evidence="3" type="ORF">Ato02nite_000080</name>
</gene>
<dbReference type="AlphaFoldDB" id="A0A919T375"/>
<name>A0A919T375_9ACTN</name>
<keyword evidence="2" id="KW-0812">Transmembrane</keyword>
<protein>
    <recommendedName>
        <fullName evidence="5">RING-type E3 ubiquitin transferase</fullName>
    </recommendedName>
</protein>
<evidence type="ECO:0000313" key="4">
    <source>
        <dbReference type="Proteomes" id="UP000677082"/>
    </source>
</evidence>
<dbReference type="Proteomes" id="UP000677082">
    <property type="component" value="Unassembled WGS sequence"/>
</dbReference>
<evidence type="ECO:0000313" key="3">
    <source>
        <dbReference type="EMBL" id="GIM88215.1"/>
    </source>
</evidence>
<evidence type="ECO:0000256" key="1">
    <source>
        <dbReference type="SAM" id="MobiDB-lite"/>
    </source>
</evidence>
<feature type="region of interest" description="Disordered" evidence="1">
    <location>
        <begin position="135"/>
        <end position="155"/>
    </location>
</feature>
<proteinExistence type="predicted"/>
<accession>A0A919T375</accession>
<keyword evidence="2" id="KW-0472">Membrane</keyword>
<feature type="compositionally biased region" description="Basic and acidic residues" evidence="1">
    <location>
        <begin position="146"/>
        <end position="155"/>
    </location>
</feature>